<dbReference type="InterPro" id="IPR018697">
    <property type="entry name" value="DUF2199"/>
</dbReference>
<proteinExistence type="predicted"/>
<reference evidence="1 2" key="1">
    <citation type="submission" date="2017-06" db="EMBL/GenBank/DDBJ databases">
        <authorList>
            <person name="Kim H.J."/>
            <person name="Triplett B.A."/>
        </authorList>
    </citation>
    <scope>NUCLEOTIDE SEQUENCE [LARGE SCALE GENOMIC DNA]</scope>
    <source>
        <strain evidence="1 2">DSM 43151</strain>
    </source>
</reference>
<keyword evidence="2" id="KW-1185">Reference proteome</keyword>
<dbReference type="EMBL" id="FZNR01000007">
    <property type="protein sequence ID" value="SNR94316.1"/>
    <property type="molecule type" value="Genomic_DNA"/>
</dbReference>
<evidence type="ECO:0000313" key="2">
    <source>
        <dbReference type="Proteomes" id="UP000198415"/>
    </source>
</evidence>
<name>A0A239AF78_9ACTN</name>
<sequence>MMQVPGVGAFVRALLPVKLTGDFSVTFGVWVAVDPADLKRASAVWSEPEYQDLRLRGRLANALPVWGLLSAPVELEVRDPEQTPYCTSSSDPGLAKVLTEIWPHEDVLSEVP</sequence>
<dbReference type="Proteomes" id="UP000198415">
    <property type="component" value="Unassembled WGS sequence"/>
</dbReference>
<dbReference type="AlphaFoldDB" id="A0A239AF78"/>
<organism evidence="1 2">
    <name type="scientific">Actinoplanes regularis</name>
    <dbReference type="NCBI Taxonomy" id="52697"/>
    <lineage>
        <taxon>Bacteria</taxon>
        <taxon>Bacillati</taxon>
        <taxon>Actinomycetota</taxon>
        <taxon>Actinomycetes</taxon>
        <taxon>Micromonosporales</taxon>
        <taxon>Micromonosporaceae</taxon>
        <taxon>Actinoplanes</taxon>
    </lineage>
</organism>
<protein>
    <submittedName>
        <fullName evidence="1">Uncharacterized protein</fullName>
    </submittedName>
</protein>
<accession>A0A239AF78</accession>
<evidence type="ECO:0000313" key="1">
    <source>
        <dbReference type="EMBL" id="SNR94316.1"/>
    </source>
</evidence>
<dbReference type="Pfam" id="PF09965">
    <property type="entry name" value="DUF2199"/>
    <property type="match status" value="1"/>
</dbReference>
<gene>
    <name evidence="1" type="ORF">SAMN06264365_107304</name>
</gene>